<dbReference type="GO" id="GO:0007234">
    <property type="term" value="P:osmosensory signaling via phosphorelay pathway"/>
    <property type="evidence" value="ECO:0007669"/>
    <property type="project" value="TreeGrafter"/>
</dbReference>
<protein>
    <recommendedName>
        <fullName evidence="3">histidine kinase</fullName>
        <ecNumber evidence="3">2.7.13.3</ecNumber>
    </recommendedName>
</protein>
<dbReference type="InterPro" id="IPR035965">
    <property type="entry name" value="PAS-like_dom_sf"/>
</dbReference>
<keyword evidence="6" id="KW-0812">Transmembrane</keyword>
<dbReference type="Gene3D" id="3.30.565.10">
    <property type="entry name" value="Histidine kinase-like ATPase, C-terminal domain"/>
    <property type="match status" value="1"/>
</dbReference>
<dbReference type="GO" id="GO:0016020">
    <property type="term" value="C:membrane"/>
    <property type="evidence" value="ECO:0007669"/>
    <property type="project" value="UniProtKB-SubCell"/>
</dbReference>
<dbReference type="SUPFAM" id="SSF55874">
    <property type="entry name" value="ATPase domain of HSP90 chaperone/DNA topoisomerase II/histidine kinase"/>
    <property type="match status" value="1"/>
</dbReference>
<keyword evidence="4" id="KW-0597">Phosphoprotein</keyword>
<dbReference type="EC" id="2.7.13.3" evidence="3"/>
<evidence type="ECO:0000259" key="13">
    <source>
        <dbReference type="PROSITE" id="PS50109"/>
    </source>
</evidence>
<dbReference type="GO" id="GO:0000156">
    <property type="term" value="F:phosphorelay response regulator activity"/>
    <property type="evidence" value="ECO:0007669"/>
    <property type="project" value="TreeGrafter"/>
</dbReference>
<evidence type="ECO:0000256" key="6">
    <source>
        <dbReference type="ARBA" id="ARBA00022692"/>
    </source>
</evidence>
<comment type="catalytic activity">
    <reaction evidence="1">
        <text>ATP + protein L-histidine = ADP + protein N-phospho-L-histidine.</text>
        <dbReference type="EC" id="2.7.13.3"/>
    </reaction>
</comment>
<accession>A0AB33CUG0</accession>
<keyword evidence="7" id="KW-0547">Nucleotide-binding</keyword>
<evidence type="ECO:0000256" key="12">
    <source>
        <dbReference type="ARBA" id="ARBA00023136"/>
    </source>
</evidence>
<dbReference type="GO" id="GO:0000155">
    <property type="term" value="F:phosphorelay sensor kinase activity"/>
    <property type="evidence" value="ECO:0007669"/>
    <property type="project" value="InterPro"/>
</dbReference>
<dbReference type="SMART" id="SM00387">
    <property type="entry name" value="HATPase_c"/>
    <property type="match status" value="1"/>
</dbReference>
<evidence type="ECO:0000256" key="3">
    <source>
        <dbReference type="ARBA" id="ARBA00012438"/>
    </source>
</evidence>
<evidence type="ECO:0000256" key="11">
    <source>
        <dbReference type="ARBA" id="ARBA00023012"/>
    </source>
</evidence>
<dbReference type="CDD" id="cd00075">
    <property type="entry name" value="HATPase"/>
    <property type="match status" value="1"/>
</dbReference>
<keyword evidence="8 14" id="KW-0418">Kinase</keyword>
<dbReference type="GO" id="GO:0005524">
    <property type="term" value="F:ATP binding"/>
    <property type="evidence" value="ECO:0007669"/>
    <property type="project" value="UniProtKB-KW"/>
</dbReference>
<keyword evidence="5" id="KW-0808">Transferase</keyword>
<keyword evidence="11" id="KW-0902">Two-component regulatory system</keyword>
<evidence type="ECO:0000313" key="14">
    <source>
        <dbReference type="EMBL" id="ASR90196.1"/>
    </source>
</evidence>
<keyword evidence="12" id="KW-0472">Membrane</keyword>
<dbReference type="InterPro" id="IPR003594">
    <property type="entry name" value="HATPase_dom"/>
</dbReference>
<dbReference type="InterPro" id="IPR005467">
    <property type="entry name" value="His_kinase_dom"/>
</dbReference>
<sequence length="381" mass="43049">MLLTLFTSFLMGQRLFNQASVPKWPRLTYERSHCSEQMLDALPDAIAMFDSSGMLQGCNRAMRNLLGMPELVNHTNDFLDFFQRLENGLQADLAYLLPGISQAIYRAHHPFYCMHRDGEGERRRALEFHSYAAPAPATATLLMIRDVSAQMQKERDRADCFAVAAHEIRSPLAAISGYIELLQLESTPSAWAGKIYMKLREKVRGVDMLLDDLTRLNRIEYEGVGSREWRTSDLRAVLRLSLRSFNEQRHRICLDLPSHNMWARVDVVPLLVALRNALENALKYSAADTVVTLRLRPGQTGWACIDVLDQGPGIDPLYKDKVFDKFYRLPGQQVQGSGLGLSILRSIVQHHGGRVYFKDHPGAGAHLVMELVLLPSASYIP</sequence>
<dbReference type="InterPro" id="IPR004358">
    <property type="entry name" value="Sig_transdc_His_kin-like_C"/>
</dbReference>
<evidence type="ECO:0000256" key="10">
    <source>
        <dbReference type="ARBA" id="ARBA00022989"/>
    </source>
</evidence>
<evidence type="ECO:0000256" key="9">
    <source>
        <dbReference type="ARBA" id="ARBA00022840"/>
    </source>
</evidence>
<reference evidence="14 15" key="1">
    <citation type="submission" date="2017-05" db="EMBL/GenBank/DDBJ databases">
        <authorList>
            <person name="Qiu J.G."/>
            <person name="He J."/>
        </authorList>
    </citation>
    <scope>NUCLEOTIDE SEQUENCE [LARGE SCALE GENOMIC DNA]</scope>
    <source>
        <strain evidence="14 15">JQ135</strain>
    </source>
</reference>
<dbReference type="Proteomes" id="UP000214561">
    <property type="component" value="Chromosome"/>
</dbReference>
<dbReference type="InterPro" id="IPR036890">
    <property type="entry name" value="HATPase_C_sf"/>
</dbReference>
<keyword evidence="9" id="KW-0067">ATP-binding</keyword>
<dbReference type="PANTHER" id="PTHR42878:SF7">
    <property type="entry name" value="SENSOR HISTIDINE KINASE GLRK"/>
    <property type="match status" value="1"/>
</dbReference>
<evidence type="ECO:0000256" key="8">
    <source>
        <dbReference type="ARBA" id="ARBA00022777"/>
    </source>
</evidence>
<dbReference type="SUPFAM" id="SSF47384">
    <property type="entry name" value="Homodimeric domain of signal transducing histidine kinase"/>
    <property type="match status" value="1"/>
</dbReference>
<evidence type="ECO:0000256" key="4">
    <source>
        <dbReference type="ARBA" id="ARBA00022553"/>
    </source>
</evidence>
<dbReference type="Gene3D" id="1.10.287.130">
    <property type="match status" value="1"/>
</dbReference>
<comment type="subcellular location">
    <subcellularLocation>
        <location evidence="2">Membrane</location>
        <topology evidence="2">Multi-pass membrane protein</topology>
    </subcellularLocation>
</comment>
<dbReference type="Pfam" id="PF00512">
    <property type="entry name" value="HisKA"/>
    <property type="match status" value="1"/>
</dbReference>
<evidence type="ECO:0000256" key="7">
    <source>
        <dbReference type="ARBA" id="ARBA00022741"/>
    </source>
</evidence>
<dbReference type="CDD" id="cd00082">
    <property type="entry name" value="HisKA"/>
    <property type="match status" value="1"/>
</dbReference>
<dbReference type="EMBL" id="CP021641">
    <property type="protein sequence ID" value="ASR90196.1"/>
    <property type="molecule type" value="Genomic_DNA"/>
</dbReference>
<dbReference type="AlphaFoldDB" id="A0AB33CUG0"/>
<proteinExistence type="predicted"/>
<dbReference type="Pfam" id="PF02518">
    <property type="entry name" value="HATPase_c"/>
    <property type="match status" value="1"/>
</dbReference>
<keyword evidence="10" id="KW-1133">Transmembrane helix</keyword>
<evidence type="ECO:0000256" key="1">
    <source>
        <dbReference type="ARBA" id="ARBA00000085"/>
    </source>
</evidence>
<dbReference type="InterPro" id="IPR050351">
    <property type="entry name" value="BphY/WalK/GraS-like"/>
</dbReference>
<organism evidence="14 15">
    <name type="scientific">Alcaligenes faecalis</name>
    <dbReference type="NCBI Taxonomy" id="511"/>
    <lineage>
        <taxon>Bacteria</taxon>
        <taxon>Pseudomonadati</taxon>
        <taxon>Pseudomonadota</taxon>
        <taxon>Betaproteobacteria</taxon>
        <taxon>Burkholderiales</taxon>
        <taxon>Alcaligenaceae</taxon>
        <taxon>Alcaligenes</taxon>
    </lineage>
</organism>
<dbReference type="PANTHER" id="PTHR42878">
    <property type="entry name" value="TWO-COMPONENT HISTIDINE KINASE"/>
    <property type="match status" value="1"/>
</dbReference>
<dbReference type="Pfam" id="PF13188">
    <property type="entry name" value="PAS_8"/>
    <property type="match status" value="1"/>
</dbReference>
<dbReference type="PRINTS" id="PR00344">
    <property type="entry name" value="BCTRLSENSOR"/>
</dbReference>
<dbReference type="SUPFAM" id="SSF55785">
    <property type="entry name" value="PYP-like sensor domain (PAS domain)"/>
    <property type="match status" value="1"/>
</dbReference>
<feature type="domain" description="Histidine kinase" evidence="13">
    <location>
        <begin position="163"/>
        <end position="375"/>
    </location>
</feature>
<gene>
    <name evidence="14" type="ORF">AFA_12465</name>
</gene>
<dbReference type="PROSITE" id="PS50109">
    <property type="entry name" value="HIS_KIN"/>
    <property type="match status" value="1"/>
</dbReference>
<dbReference type="InterPro" id="IPR003661">
    <property type="entry name" value="HisK_dim/P_dom"/>
</dbReference>
<dbReference type="InterPro" id="IPR036097">
    <property type="entry name" value="HisK_dim/P_sf"/>
</dbReference>
<dbReference type="GO" id="GO:0030295">
    <property type="term" value="F:protein kinase activator activity"/>
    <property type="evidence" value="ECO:0007669"/>
    <property type="project" value="TreeGrafter"/>
</dbReference>
<dbReference type="Gene3D" id="3.30.450.20">
    <property type="entry name" value="PAS domain"/>
    <property type="match status" value="1"/>
</dbReference>
<dbReference type="InterPro" id="IPR000014">
    <property type="entry name" value="PAS"/>
</dbReference>
<evidence type="ECO:0000256" key="5">
    <source>
        <dbReference type="ARBA" id="ARBA00022679"/>
    </source>
</evidence>
<evidence type="ECO:0000313" key="15">
    <source>
        <dbReference type="Proteomes" id="UP000214561"/>
    </source>
</evidence>
<dbReference type="KEGG" id="afq:AFA_12465"/>
<evidence type="ECO:0000256" key="2">
    <source>
        <dbReference type="ARBA" id="ARBA00004141"/>
    </source>
</evidence>
<dbReference type="SMART" id="SM00388">
    <property type="entry name" value="HisKA"/>
    <property type="match status" value="1"/>
</dbReference>
<name>A0AB33CUG0_ALCFA</name>